<keyword evidence="2" id="KW-1185">Reference proteome</keyword>
<proteinExistence type="predicted"/>
<accession>A0A1Y2K554</accession>
<dbReference type="Proteomes" id="UP000194003">
    <property type="component" value="Unassembled WGS sequence"/>
</dbReference>
<dbReference type="AlphaFoldDB" id="A0A1Y2K554"/>
<sequence length="179" mass="20432">MTLQAIHTTRETASAIPLHPLHVAYDDKRIALAIDSLREALQGDLPINAIIDQLCLWLNRHIAIEMVGYWNPRRGAHVLACDKRNSPEEAQLADQVAEMMEGALPRMSHWRRDAWVFHLREGAPMDKFDRLVIVERGERLPVESANTLMREIMAVLSEPLERAWSESHPATKRRVAVGY</sequence>
<dbReference type="OrthoDB" id="7643467at2"/>
<comment type="caution">
    <text evidence="1">The sequence shown here is derived from an EMBL/GenBank/DDBJ whole genome shotgun (WGS) entry which is preliminary data.</text>
</comment>
<dbReference type="RefSeq" id="WP_085442454.1">
    <property type="nucleotide sequence ID" value="NZ_LVJN01000019.1"/>
</dbReference>
<organism evidence="1 2">
    <name type="scientific">Magnetofaba australis IT-1</name>
    <dbReference type="NCBI Taxonomy" id="1434232"/>
    <lineage>
        <taxon>Bacteria</taxon>
        <taxon>Pseudomonadati</taxon>
        <taxon>Pseudomonadota</taxon>
        <taxon>Magnetococcia</taxon>
        <taxon>Magnetococcales</taxon>
        <taxon>Magnetococcaceae</taxon>
        <taxon>Magnetofaba</taxon>
    </lineage>
</organism>
<evidence type="ECO:0000313" key="2">
    <source>
        <dbReference type="Proteomes" id="UP000194003"/>
    </source>
</evidence>
<protein>
    <submittedName>
        <fullName evidence="1">Uncharacterized protein</fullName>
    </submittedName>
</protein>
<reference evidence="1 2" key="1">
    <citation type="journal article" date="2016" name="BMC Genomics">
        <title>Combined genomic and structural analyses of a cultured magnetotactic bacterium reveals its niche adaptation to a dynamic environment.</title>
        <authorList>
            <person name="Araujo A.C."/>
            <person name="Morillo V."/>
            <person name="Cypriano J."/>
            <person name="Teixeira L.C."/>
            <person name="Leao P."/>
            <person name="Lyra S."/>
            <person name="Almeida L.G."/>
            <person name="Bazylinski D.A."/>
            <person name="Vasconcellos A.T."/>
            <person name="Abreu F."/>
            <person name="Lins U."/>
        </authorList>
    </citation>
    <scope>NUCLEOTIDE SEQUENCE [LARGE SCALE GENOMIC DNA]</scope>
    <source>
        <strain evidence="1 2">IT-1</strain>
    </source>
</reference>
<dbReference type="EMBL" id="LVJN01000019">
    <property type="protein sequence ID" value="OSM04366.1"/>
    <property type="molecule type" value="Genomic_DNA"/>
</dbReference>
<evidence type="ECO:0000313" key="1">
    <source>
        <dbReference type="EMBL" id="OSM04366.1"/>
    </source>
</evidence>
<gene>
    <name evidence="1" type="ORF">MAIT1_04264</name>
</gene>
<name>A0A1Y2K554_9PROT</name>